<dbReference type="GO" id="GO:0000976">
    <property type="term" value="F:transcription cis-regulatory region binding"/>
    <property type="evidence" value="ECO:0007669"/>
    <property type="project" value="TreeGrafter"/>
</dbReference>
<feature type="domain" description="HTH lacI-type" evidence="5">
    <location>
        <begin position="15"/>
        <end position="69"/>
    </location>
</feature>
<dbReference type="InterPro" id="IPR046335">
    <property type="entry name" value="LacI/GalR-like_sensor"/>
</dbReference>
<dbReference type="Gene3D" id="1.10.260.40">
    <property type="entry name" value="lambda repressor-like DNA-binding domains"/>
    <property type="match status" value="1"/>
</dbReference>
<feature type="compositionally biased region" description="Polar residues" evidence="4">
    <location>
        <begin position="333"/>
        <end position="354"/>
    </location>
</feature>
<evidence type="ECO:0000256" key="4">
    <source>
        <dbReference type="SAM" id="MobiDB-lite"/>
    </source>
</evidence>
<dbReference type="PROSITE" id="PS50932">
    <property type="entry name" value="HTH_LACI_2"/>
    <property type="match status" value="1"/>
</dbReference>
<accession>A0A7M3SW46</accession>
<feature type="region of interest" description="Disordered" evidence="4">
    <location>
        <begin position="323"/>
        <end position="354"/>
    </location>
</feature>
<reference evidence="6 7" key="1">
    <citation type="submission" date="2019-12" db="EMBL/GenBank/DDBJ databases">
        <authorList>
            <person name="Li J."/>
            <person name="Shi Y."/>
            <person name="Xu G."/>
            <person name="Xiao D."/>
            <person name="Ran X."/>
        </authorList>
    </citation>
    <scope>NUCLEOTIDE SEQUENCE [LARGE SCALE GENOMIC DNA]</scope>
    <source>
        <strain evidence="6 7">JCM 15915</strain>
    </source>
</reference>
<comment type="caution">
    <text evidence="6">The sequence shown here is derived from an EMBL/GenBank/DDBJ whole genome shotgun (WGS) entry which is preliminary data.</text>
</comment>
<dbReference type="CDD" id="cd01392">
    <property type="entry name" value="HTH_LacI"/>
    <property type="match status" value="1"/>
</dbReference>
<name>A0A7M3SW46_9MICC</name>
<dbReference type="InterPro" id="IPR000843">
    <property type="entry name" value="HTH_LacI"/>
</dbReference>
<gene>
    <name evidence="6" type="ORF">GMA10_12465</name>
</gene>
<keyword evidence="1" id="KW-0805">Transcription regulation</keyword>
<sequence>MFMATHSSRSRIPHPTLKDVAALAGVSSGLASMALRGVNGPSENTRRMVLAAAEELQYRGNATASLLAREHPRLLGVTCFLDRDLDADIVDHLYVEAERLGYELVIGATTPSHSLQASLEMLAANSCEAIIAVGPQNPEECLSKISSRIPVLAIGAIPENRQGVSSVHIDDRLAMKLAVDHLVKLGHTDICHVTGGSGYSSSERKTGYEIAMRGAGLDKEIRIIEGGQTEEAGVEAAQVFLLGSAPTAVIAYNDACAIGAMTEARKLGYSVPDDLSVVGCDDSRASRIAYIDLTTVSQDREDLACQALRRTLTLIKDPNSTRTEYKSAPQLIHRSTTGPQHNRGKQPNSCASRE</sequence>
<proteinExistence type="predicted"/>
<evidence type="ECO:0000259" key="5">
    <source>
        <dbReference type="PROSITE" id="PS50932"/>
    </source>
</evidence>
<dbReference type="Pfam" id="PF13377">
    <property type="entry name" value="Peripla_BP_3"/>
    <property type="match status" value="1"/>
</dbReference>
<dbReference type="Pfam" id="PF00356">
    <property type="entry name" value="LacI"/>
    <property type="match status" value="1"/>
</dbReference>
<dbReference type="PANTHER" id="PTHR30146">
    <property type="entry name" value="LACI-RELATED TRANSCRIPTIONAL REPRESSOR"/>
    <property type="match status" value="1"/>
</dbReference>
<evidence type="ECO:0000256" key="1">
    <source>
        <dbReference type="ARBA" id="ARBA00023015"/>
    </source>
</evidence>
<dbReference type="EMBL" id="WOGT01000012">
    <property type="protein sequence ID" value="MUN56011.1"/>
    <property type="molecule type" value="Genomic_DNA"/>
</dbReference>
<dbReference type="SUPFAM" id="SSF47413">
    <property type="entry name" value="lambda repressor-like DNA-binding domains"/>
    <property type="match status" value="1"/>
</dbReference>
<protein>
    <submittedName>
        <fullName evidence="6">LacI family DNA-binding transcriptional regulator</fullName>
    </submittedName>
</protein>
<dbReference type="InterPro" id="IPR028082">
    <property type="entry name" value="Peripla_BP_I"/>
</dbReference>
<dbReference type="SMART" id="SM00354">
    <property type="entry name" value="HTH_LACI"/>
    <property type="match status" value="1"/>
</dbReference>
<evidence type="ECO:0000256" key="3">
    <source>
        <dbReference type="ARBA" id="ARBA00023163"/>
    </source>
</evidence>
<dbReference type="Proteomes" id="UP000462152">
    <property type="component" value="Unassembled WGS sequence"/>
</dbReference>
<dbReference type="SUPFAM" id="SSF53822">
    <property type="entry name" value="Periplasmic binding protein-like I"/>
    <property type="match status" value="1"/>
</dbReference>
<dbReference type="InterPro" id="IPR010982">
    <property type="entry name" value="Lambda_DNA-bd_dom_sf"/>
</dbReference>
<dbReference type="PANTHER" id="PTHR30146:SF153">
    <property type="entry name" value="LACTOSE OPERON REPRESSOR"/>
    <property type="match status" value="1"/>
</dbReference>
<organism evidence="6 7">
    <name type="scientific">Rothia koreensis</name>
    <dbReference type="NCBI Taxonomy" id="592378"/>
    <lineage>
        <taxon>Bacteria</taxon>
        <taxon>Bacillati</taxon>
        <taxon>Actinomycetota</taxon>
        <taxon>Actinomycetes</taxon>
        <taxon>Micrococcales</taxon>
        <taxon>Micrococcaceae</taxon>
        <taxon>Rothia</taxon>
    </lineage>
</organism>
<keyword evidence="3" id="KW-0804">Transcription</keyword>
<dbReference type="AlphaFoldDB" id="A0A7M3SW46"/>
<keyword evidence="7" id="KW-1185">Reference proteome</keyword>
<evidence type="ECO:0000256" key="2">
    <source>
        <dbReference type="ARBA" id="ARBA00023125"/>
    </source>
</evidence>
<evidence type="ECO:0000313" key="7">
    <source>
        <dbReference type="Proteomes" id="UP000462152"/>
    </source>
</evidence>
<evidence type="ECO:0000313" key="6">
    <source>
        <dbReference type="EMBL" id="MUN56011.1"/>
    </source>
</evidence>
<dbReference type="CDD" id="cd06267">
    <property type="entry name" value="PBP1_LacI_sugar_binding-like"/>
    <property type="match status" value="1"/>
</dbReference>
<dbReference type="GO" id="GO:0003700">
    <property type="term" value="F:DNA-binding transcription factor activity"/>
    <property type="evidence" value="ECO:0007669"/>
    <property type="project" value="TreeGrafter"/>
</dbReference>
<keyword evidence="2 6" id="KW-0238">DNA-binding</keyword>
<dbReference type="Gene3D" id="3.40.50.2300">
    <property type="match status" value="2"/>
</dbReference>